<feature type="transmembrane region" description="Helical" evidence="1">
    <location>
        <begin position="131"/>
        <end position="149"/>
    </location>
</feature>
<feature type="transmembrane region" description="Helical" evidence="1">
    <location>
        <begin position="33"/>
        <end position="53"/>
    </location>
</feature>
<comment type="caution">
    <text evidence="3">The sequence shown here is derived from an EMBL/GenBank/DDBJ whole genome shotgun (WGS) entry which is preliminary data.</text>
</comment>
<keyword evidence="1" id="KW-0472">Membrane</keyword>
<evidence type="ECO:0000259" key="2">
    <source>
        <dbReference type="Pfam" id="PF22497"/>
    </source>
</evidence>
<gene>
    <name evidence="3" type="ORF">CH371_16745</name>
</gene>
<dbReference type="EMBL" id="NPDT01000008">
    <property type="protein sequence ID" value="PJZ64766.1"/>
    <property type="molecule type" value="Genomic_DNA"/>
</dbReference>
<dbReference type="Pfam" id="PF22497">
    <property type="entry name" value="DUF6989"/>
    <property type="match status" value="1"/>
</dbReference>
<reference evidence="3 4" key="1">
    <citation type="submission" date="2017-07" db="EMBL/GenBank/DDBJ databases">
        <title>Leptospira spp. isolated from tropical soils.</title>
        <authorList>
            <person name="Thibeaux R."/>
            <person name="Iraola G."/>
            <person name="Ferres I."/>
            <person name="Bierque E."/>
            <person name="Girault D."/>
            <person name="Soupe-Gilbert M.-E."/>
            <person name="Picardeau M."/>
            <person name="Goarant C."/>
        </authorList>
    </citation>
    <scope>NUCLEOTIDE SEQUENCE [LARGE SCALE GENOMIC DNA]</scope>
    <source>
        <strain evidence="3 4">FH2-C-A2</strain>
    </source>
</reference>
<evidence type="ECO:0000313" key="4">
    <source>
        <dbReference type="Proteomes" id="UP000231912"/>
    </source>
</evidence>
<feature type="transmembrane region" description="Helical" evidence="1">
    <location>
        <begin position="169"/>
        <end position="189"/>
    </location>
</feature>
<keyword evidence="1" id="KW-0812">Transmembrane</keyword>
<feature type="transmembrane region" description="Helical" evidence="1">
    <location>
        <begin position="60"/>
        <end position="79"/>
    </location>
</feature>
<feature type="transmembrane region" description="Helical" evidence="1">
    <location>
        <begin position="99"/>
        <end position="119"/>
    </location>
</feature>
<protein>
    <recommendedName>
        <fullName evidence="2">DUF6989 domain-containing protein</fullName>
    </recommendedName>
</protein>
<dbReference type="RefSeq" id="WP_016544585.1">
    <property type="nucleotide sequence ID" value="NZ_NPDT01000008.1"/>
</dbReference>
<dbReference type="AlphaFoldDB" id="A0A2M9Z8L6"/>
<accession>A0A2M9Z8L6</accession>
<evidence type="ECO:0000313" key="3">
    <source>
        <dbReference type="EMBL" id="PJZ64766.1"/>
    </source>
</evidence>
<feature type="domain" description="DUF6989" evidence="2">
    <location>
        <begin position="73"/>
        <end position="221"/>
    </location>
</feature>
<feature type="transmembrane region" description="Helical" evidence="1">
    <location>
        <begin position="201"/>
        <end position="221"/>
    </location>
</feature>
<sequence length="228" mass="26202">MKTTEKHALFFHGAFALLCIIVLLLPIPTPSGWRMFFLVLVYNLSLPIVAQIWKHDRWMDIFLFVFPVSVLQVFPDWFLSRVLGVLVFPDDGFFKIGTVSAYMVGLWTIPLFLTIFSATRFAKRYPEANPISKYAVAGIVSFLIFLFSEEFMRLIPVWHAQNVSLIGHVAVYVLLPELLLGVFSTFAYFHTEHKPLRTKLLWAIPTFLVYLGALSWSFLLIEGVNRPL</sequence>
<keyword evidence="1" id="KW-1133">Transmembrane helix</keyword>
<proteinExistence type="predicted"/>
<dbReference type="InterPro" id="IPR054258">
    <property type="entry name" value="DUF6989"/>
</dbReference>
<feature type="transmembrane region" description="Helical" evidence="1">
    <location>
        <begin position="7"/>
        <end position="27"/>
    </location>
</feature>
<organism evidence="3 4">
    <name type="scientific">Leptospira wolffii</name>
    <dbReference type="NCBI Taxonomy" id="409998"/>
    <lineage>
        <taxon>Bacteria</taxon>
        <taxon>Pseudomonadati</taxon>
        <taxon>Spirochaetota</taxon>
        <taxon>Spirochaetia</taxon>
        <taxon>Leptospirales</taxon>
        <taxon>Leptospiraceae</taxon>
        <taxon>Leptospira</taxon>
    </lineage>
</organism>
<evidence type="ECO:0000256" key="1">
    <source>
        <dbReference type="SAM" id="Phobius"/>
    </source>
</evidence>
<name>A0A2M9Z8L6_9LEPT</name>
<dbReference type="Proteomes" id="UP000231912">
    <property type="component" value="Unassembled WGS sequence"/>
</dbReference>